<dbReference type="Proteomes" id="UP000694845">
    <property type="component" value="Unplaced"/>
</dbReference>
<proteinExistence type="predicted"/>
<dbReference type="OrthoDB" id="5966728at2759"/>
<keyword evidence="2" id="KW-1185">Reference proteome</keyword>
<feature type="compositionally biased region" description="Basic residues" evidence="1">
    <location>
        <begin position="515"/>
        <end position="527"/>
    </location>
</feature>
<feature type="compositionally biased region" description="Polar residues" evidence="1">
    <location>
        <begin position="984"/>
        <end position="997"/>
    </location>
</feature>
<accession>A0A8B7ZHM0</accession>
<evidence type="ECO:0000313" key="2">
    <source>
        <dbReference type="Proteomes" id="UP000694845"/>
    </source>
</evidence>
<feature type="region of interest" description="Disordered" evidence="1">
    <location>
        <begin position="869"/>
        <end position="935"/>
    </location>
</feature>
<feature type="compositionally biased region" description="Polar residues" evidence="1">
    <location>
        <begin position="567"/>
        <end position="580"/>
    </location>
</feature>
<evidence type="ECO:0000256" key="1">
    <source>
        <dbReference type="SAM" id="MobiDB-lite"/>
    </source>
</evidence>
<feature type="compositionally biased region" description="Polar residues" evidence="1">
    <location>
        <begin position="455"/>
        <end position="469"/>
    </location>
</feature>
<organism evidence="2 3">
    <name type="scientific">Acanthaster planci</name>
    <name type="common">Crown-of-thorns starfish</name>
    <dbReference type="NCBI Taxonomy" id="133434"/>
    <lineage>
        <taxon>Eukaryota</taxon>
        <taxon>Metazoa</taxon>
        <taxon>Echinodermata</taxon>
        <taxon>Eleutherozoa</taxon>
        <taxon>Asterozoa</taxon>
        <taxon>Asteroidea</taxon>
        <taxon>Valvatacea</taxon>
        <taxon>Valvatida</taxon>
        <taxon>Acanthasteridae</taxon>
        <taxon>Acanthaster</taxon>
    </lineage>
</organism>
<feature type="region of interest" description="Disordered" evidence="1">
    <location>
        <begin position="272"/>
        <end position="294"/>
    </location>
</feature>
<dbReference type="GeneID" id="110987010"/>
<feature type="compositionally biased region" description="Polar residues" evidence="1">
    <location>
        <begin position="869"/>
        <end position="880"/>
    </location>
</feature>
<feature type="compositionally biased region" description="Low complexity" evidence="1">
    <location>
        <begin position="590"/>
        <end position="601"/>
    </location>
</feature>
<evidence type="ECO:0000313" key="3">
    <source>
        <dbReference type="RefSeq" id="XP_022105079.1"/>
    </source>
</evidence>
<gene>
    <name evidence="3" type="primary">LOC110987010</name>
</gene>
<feature type="compositionally biased region" description="Polar residues" evidence="1">
    <location>
        <begin position="1110"/>
        <end position="1119"/>
    </location>
</feature>
<feature type="compositionally biased region" description="Basic and acidic residues" evidence="1">
    <location>
        <begin position="821"/>
        <end position="833"/>
    </location>
</feature>
<feature type="region of interest" description="Disordered" evidence="1">
    <location>
        <begin position="513"/>
        <end position="537"/>
    </location>
</feature>
<feature type="region of interest" description="Disordered" evidence="1">
    <location>
        <begin position="444"/>
        <end position="472"/>
    </location>
</feature>
<feature type="compositionally biased region" description="Basic and acidic residues" evidence="1">
    <location>
        <begin position="790"/>
        <end position="799"/>
    </location>
</feature>
<name>A0A8B7ZHM0_ACAPL</name>
<dbReference type="RefSeq" id="XP_022105079.1">
    <property type="nucleotide sequence ID" value="XM_022249387.1"/>
</dbReference>
<feature type="region of interest" description="Disordered" evidence="1">
    <location>
        <begin position="1092"/>
        <end position="1168"/>
    </location>
</feature>
<feature type="compositionally biased region" description="Low complexity" evidence="1">
    <location>
        <begin position="1137"/>
        <end position="1158"/>
    </location>
</feature>
<feature type="region of interest" description="Disordered" evidence="1">
    <location>
        <begin position="966"/>
        <end position="999"/>
    </location>
</feature>
<feature type="compositionally biased region" description="Polar residues" evidence="1">
    <location>
        <begin position="631"/>
        <end position="640"/>
    </location>
</feature>
<sequence>MAASSLEQDGDGLKLDPNFELLAILLALAFQEEDAERFLEVYDNVIPKSLSVSEVEGIKDRARDLADLPGETLLELKAAQESEAALFSSPAVGSLGHFVSRHITDSLHPKTAETGYSNHLPHGKFQSKSGALLSQRLNAHTLASSSPNIQGDILQWQGPVSHLRNIGLPWRADAESQAGISYLRQPRRLLQDTEKYLDQETFPGATLTLDSTFRDTNSNLDPNRWSTMEPVVAPNKVQQARTTGVKQHKKLSPQKHPATSSIEQQYLTNGTTENAKSRTPKFTDKEKQCIKSKPPQTASEVDLCKSEPIAKIPNCSLLHLENSLCDNSCELGDCTKEERAALIPKSPPIPDFPPFKSLEDVGHSVGKLLTNSQPKHTTCPPPWFLSTTTATLAYPDSSDGVMAAKVGTKYGTVPDLHVDVCMNSAVSNDGPHQKTKTTLNLDTLSNHQLPDDTPEGSTHVDTNSFSTPEVPSHVNKLAADVSPSTDGACDQVDNDEFDINLEEQPKSIECQWNAAKKKKKKNKKKKAAGTGFESASLSSVKLPVGAPPLPHSPPELRNKLQLKDSHSVTTSKVTAGPSSENARHPPPMVSSDSVTSSGESSADGGACTSDVSSQQHNMDAVKRDAGDCSDNVPQTPQIDSATGGLGAGKTDSNSTKDVCVQGDPLVKPEPANNTPEADIHFKADIQPYDQFLSKLPAVQPGAGLTVKSDPSDSDSDKNDAKVQLDKEAAPDWSAIAGKPHSLSEPTGDSADNEDTRDFIKVEYKRSLRIAKKRSVGVIDDHRFVHSSGRYMERDRDYSRSRNLQSAGLRKSSSEPAGMFELGDKDSEGVENKAKPKYLSDSVTKTDMHLTSSVLTETTTVQRSEFSYASKVKSNMKTSSLPPKLSPQALLDYGDDDQSDNPASSENSSDSVTGNKPAVLEPKPMPSGISVLDKSDTSCTSKSEFVVAHSAKEQLVKNSVRPEKHYIVSQTMRPPGDSSKVGQVRSFQRSSSVDTSGVTKKVSFDDNSIRRTVPPQGPEASVQYLDLTYAGRLKGQRPAVSKAAAVHPQLLTSDVQRVQVAGLKDLKSQPKGSEPNEKEVLITSKATIVLGTKTPTQNDLGRGSNVMIKPGSSNLVSSTDFKPVDQPASSQPRASPATLPLTSRNTTSSPTPSVGSSTSKPHPVFDLDPQDNFDITFGSVIVRKAGYEILREESSAMKRGSPVKEILSNVPATGQLPTPTGLSCAELEKSFMSQDSNQPTPAKVDDAAGGDSSATSGVSFGKFDGALGIKAALEGKKDDTGDFNHLEVAGMLFAEWCKTQTEIGENKVLVLD</sequence>
<dbReference type="KEGG" id="aplc:110987010"/>
<feature type="region of interest" description="Disordered" evidence="1">
    <location>
        <begin position="562"/>
        <end position="675"/>
    </location>
</feature>
<feature type="compositionally biased region" description="Basic and acidic residues" evidence="1">
    <location>
        <begin position="714"/>
        <end position="729"/>
    </location>
</feature>
<feature type="compositionally biased region" description="Polar residues" evidence="1">
    <location>
        <begin position="899"/>
        <end position="913"/>
    </location>
</feature>
<feature type="region of interest" description="Disordered" evidence="1">
    <location>
        <begin position="702"/>
        <end position="756"/>
    </location>
</feature>
<feature type="region of interest" description="Disordered" evidence="1">
    <location>
        <begin position="1231"/>
        <end position="1250"/>
    </location>
</feature>
<reference evidence="3" key="1">
    <citation type="submission" date="2025-08" db="UniProtKB">
        <authorList>
            <consortium name="RefSeq"/>
        </authorList>
    </citation>
    <scope>IDENTIFICATION</scope>
</reference>
<protein>
    <submittedName>
        <fullName evidence="3">Uncharacterized protein LOC110987010</fullName>
    </submittedName>
</protein>
<feature type="region of interest" description="Disordered" evidence="1">
    <location>
        <begin position="788"/>
        <end position="852"/>
    </location>
</feature>